<dbReference type="InterPro" id="IPR007560">
    <property type="entry name" value="Restrct_endonuc_IV_Mrr"/>
</dbReference>
<dbReference type="RefSeq" id="WP_035449449.1">
    <property type="nucleotide sequence ID" value="NZ_JNHN01000168.1"/>
</dbReference>
<dbReference type="InterPro" id="IPR011856">
    <property type="entry name" value="tRNA_endonuc-like_dom_sf"/>
</dbReference>
<sequence>MNDNIEYEKFTQEIYNEILKNLYVKNIDVKHNVKLTGKSGQKHQIDVYWEYQYDNTTFKIVIECKNYNHTVSIGKVRDFFGVLYDLGDVKGIMVTRKGYQEGAKKFGEHYRIDLMELREPEEGEAIVAETTLTIDSPVRHRLFQVDEDWAKAHDFNIQLYKKRLDCLSLSPSSNKWINATHIPLTTKENKIRNAKDEIITDIQKLEEELPENCEQNKDYVFPFDDAYIKTDCGNIKIKEIKFEYENHTETKQIKIDAQNITKAILKNTISKEVQLIGKTYMDYKSQMK</sequence>
<dbReference type="SUPFAM" id="SSF52980">
    <property type="entry name" value="Restriction endonuclease-like"/>
    <property type="match status" value="1"/>
</dbReference>
<dbReference type="Gene3D" id="3.40.1350.10">
    <property type="match status" value="1"/>
</dbReference>
<keyword evidence="2" id="KW-0378">Hydrolase</keyword>
<dbReference type="InterPro" id="IPR011335">
    <property type="entry name" value="Restrct_endonuc-II-like"/>
</dbReference>
<feature type="domain" description="Restriction endonuclease type IV Mrr" evidence="1">
    <location>
        <begin position="25"/>
        <end position="116"/>
    </location>
</feature>
<evidence type="ECO:0000313" key="2">
    <source>
        <dbReference type="EMBL" id="KDS51557.1"/>
    </source>
</evidence>
<dbReference type="GO" id="GO:0003677">
    <property type="term" value="F:DNA binding"/>
    <property type="evidence" value="ECO:0007669"/>
    <property type="project" value="InterPro"/>
</dbReference>
<keyword evidence="2" id="KW-0255">Endonuclease</keyword>
<dbReference type="EMBL" id="JNHN01000168">
    <property type="protein sequence ID" value="KDS51557.1"/>
    <property type="molecule type" value="Genomic_DNA"/>
</dbReference>
<dbReference type="Proteomes" id="UP000028013">
    <property type="component" value="Unassembled WGS sequence"/>
</dbReference>
<name>A0A078S130_BACUN</name>
<dbReference type="AlphaFoldDB" id="A0A078S130"/>
<organism evidence="2 3">
    <name type="scientific">Bacteroides uniformis str. 3978 T3 ii</name>
    <dbReference type="NCBI Taxonomy" id="1339349"/>
    <lineage>
        <taxon>Bacteria</taxon>
        <taxon>Pseudomonadati</taxon>
        <taxon>Bacteroidota</taxon>
        <taxon>Bacteroidia</taxon>
        <taxon>Bacteroidales</taxon>
        <taxon>Bacteroidaceae</taxon>
        <taxon>Bacteroides</taxon>
    </lineage>
</organism>
<dbReference type="GO" id="GO:0009307">
    <property type="term" value="P:DNA restriction-modification system"/>
    <property type="evidence" value="ECO:0007669"/>
    <property type="project" value="InterPro"/>
</dbReference>
<dbReference type="PATRIC" id="fig|1339349.3.peg.1648"/>
<evidence type="ECO:0000313" key="3">
    <source>
        <dbReference type="Proteomes" id="UP000028013"/>
    </source>
</evidence>
<keyword evidence="2" id="KW-0540">Nuclease</keyword>
<protein>
    <submittedName>
        <fullName evidence="2">Restriction endonuclease family protein</fullName>
    </submittedName>
</protein>
<reference evidence="2 3" key="1">
    <citation type="submission" date="2014-04" db="EMBL/GenBank/DDBJ databases">
        <authorList>
            <person name="Sears C."/>
            <person name="Carroll K."/>
            <person name="Sack B.R."/>
            <person name="Qadri F."/>
            <person name="Myers L.L."/>
            <person name="Chung G.-T."/>
            <person name="Escheverria P."/>
            <person name="Fraser C.M."/>
            <person name="Sadzewicz L."/>
            <person name="Shefchek K.A."/>
            <person name="Tallon L."/>
            <person name="Das S.P."/>
            <person name="Daugherty S."/>
            <person name="Mongodin E.F."/>
        </authorList>
    </citation>
    <scope>NUCLEOTIDE SEQUENCE [LARGE SCALE GENOMIC DNA]</scope>
    <source>
        <strain evidence="2 3">3978 T3 ii</strain>
    </source>
</reference>
<gene>
    <name evidence="2" type="ORF">M094_0392</name>
</gene>
<accession>A0A078S130</accession>
<proteinExistence type="predicted"/>
<evidence type="ECO:0000259" key="1">
    <source>
        <dbReference type="Pfam" id="PF04471"/>
    </source>
</evidence>
<dbReference type="Pfam" id="PF04471">
    <property type="entry name" value="Mrr_cat"/>
    <property type="match status" value="1"/>
</dbReference>
<dbReference type="GO" id="GO:0004519">
    <property type="term" value="F:endonuclease activity"/>
    <property type="evidence" value="ECO:0007669"/>
    <property type="project" value="UniProtKB-KW"/>
</dbReference>
<comment type="caution">
    <text evidence="2">The sequence shown here is derived from an EMBL/GenBank/DDBJ whole genome shotgun (WGS) entry which is preliminary data.</text>
</comment>